<dbReference type="Proteomes" id="UP000595897">
    <property type="component" value="Chromosome"/>
</dbReference>
<protein>
    <recommendedName>
        <fullName evidence="1">bis(5'-nucleosyl)-tetraphosphatase (symmetrical)</fullName>
        <ecNumber evidence="1">3.6.1.41</ecNumber>
    </recommendedName>
</protein>
<dbReference type="RefSeq" id="WP_271715907.1">
    <property type="nucleotide sequence ID" value="NZ_AP024169.1"/>
</dbReference>
<dbReference type="InterPro" id="IPR005249">
    <property type="entry name" value="YqeK"/>
</dbReference>
<dbReference type="GO" id="GO:0008803">
    <property type="term" value="F:bis(5'-nucleosyl)-tetraphosphatase (symmetrical) activity"/>
    <property type="evidence" value="ECO:0007669"/>
    <property type="project" value="UniProtKB-EC"/>
</dbReference>
<reference evidence="8 9" key="1">
    <citation type="submission" date="2020-11" db="EMBL/GenBank/DDBJ databases">
        <title>Draft genome sequencing of a Lachnospiraceae strain isolated from anoxic soil subjected to BSD treatment.</title>
        <authorList>
            <person name="Uek A."/>
            <person name="Tonouchi A."/>
        </authorList>
    </citation>
    <scope>NUCLEOTIDE SEQUENCE [LARGE SCALE GENOMIC DNA]</scope>
    <source>
        <strain evidence="8 9">TB5</strain>
    </source>
</reference>
<evidence type="ECO:0000313" key="9">
    <source>
        <dbReference type="Proteomes" id="UP000595897"/>
    </source>
</evidence>
<evidence type="ECO:0000259" key="7">
    <source>
        <dbReference type="PROSITE" id="PS51831"/>
    </source>
</evidence>
<accession>A0A7R7ICG4</accession>
<evidence type="ECO:0000256" key="6">
    <source>
        <dbReference type="ARBA" id="ARBA00049417"/>
    </source>
</evidence>
<keyword evidence="3" id="KW-0547">Nucleotide-binding</keyword>
<dbReference type="EMBL" id="AP024169">
    <property type="protein sequence ID" value="BCN30708.1"/>
    <property type="molecule type" value="Genomic_DNA"/>
</dbReference>
<organism evidence="8 9">
    <name type="scientific">Anaeromicropila herbilytica</name>
    <dbReference type="NCBI Taxonomy" id="2785025"/>
    <lineage>
        <taxon>Bacteria</taxon>
        <taxon>Bacillati</taxon>
        <taxon>Bacillota</taxon>
        <taxon>Clostridia</taxon>
        <taxon>Lachnospirales</taxon>
        <taxon>Lachnospiraceae</taxon>
        <taxon>Anaeromicropila</taxon>
    </lineage>
</organism>
<dbReference type="PANTHER" id="PTHR35795:SF1">
    <property type="entry name" value="BIS(5'-NUCLEOSYL)-TETRAPHOSPHATASE, SYMMETRICAL"/>
    <property type="match status" value="1"/>
</dbReference>
<comment type="catalytic activity">
    <reaction evidence="6">
        <text>P(1),P(4)-bis(5'-adenosyl) tetraphosphate + H2O = 2 ADP + 2 H(+)</text>
        <dbReference type="Rhea" id="RHEA:24252"/>
        <dbReference type="ChEBI" id="CHEBI:15377"/>
        <dbReference type="ChEBI" id="CHEBI:15378"/>
        <dbReference type="ChEBI" id="CHEBI:58141"/>
        <dbReference type="ChEBI" id="CHEBI:456216"/>
        <dbReference type="EC" id="3.6.1.41"/>
    </reaction>
</comment>
<dbReference type="InterPro" id="IPR006674">
    <property type="entry name" value="HD_domain"/>
</dbReference>
<evidence type="ECO:0000256" key="5">
    <source>
        <dbReference type="ARBA" id="ARBA00023004"/>
    </source>
</evidence>
<evidence type="ECO:0000256" key="4">
    <source>
        <dbReference type="ARBA" id="ARBA00022801"/>
    </source>
</evidence>
<dbReference type="InterPro" id="IPR051094">
    <property type="entry name" value="Diverse_Catalytic_Enzymes"/>
</dbReference>
<dbReference type="CDD" id="cd00077">
    <property type="entry name" value="HDc"/>
    <property type="match status" value="1"/>
</dbReference>
<dbReference type="NCBIfam" id="TIGR00488">
    <property type="entry name" value="bis(5'-nucleosyl)-tetraphosphatase (symmetrical) YqeK"/>
    <property type="match status" value="1"/>
</dbReference>
<dbReference type="KEGG" id="ahb:bsdtb5_20030"/>
<dbReference type="InterPro" id="IPR003607">
    <property type="entry name" value="HD/PDEase_dom"/>
</dbReference>
<proteinExistence type="predicted"/>
<gene>
    <name evidence="8" type="ORF">bsdtb5_20030</name>
</gene>
<dbReference type="SUPFAM" id="SSF109604">
    <property type="entry name" value="HD-domain/PDEase-like"/>
    <property type="match status" value="1"/>
</dbReference>
<sequence length="200" mass="23842">MKVTEMDYNIMEFQDKVKENMTAKRYFHTLGVQYICAALAMNYQYDIKKAEIAGLFHDYAKCYDDNMMILKCKEFHIDITEIESKSPYLLHTKLGAYYARERFGIQDREILDAITYHTTGRPNMSMLEKIVFTADYIEPSRRMIPKLDEIRKVSFQNIDLAVYMILENTLNYLKKNKDKLIDPMTENAYEYYKKLQDSEY</sequence>
<dbReference type="EC" id="3.6.1.41" evidence="1"/>
<dbReference type="GO" id="GO:0046872">
    <property type="term" value="F:metal ion binding"/>
    <property type="evidence" value="ECO:0007669"/>
    <property type="project" value="UniProtKB-KW"/>
</dbReference>
<keyword evidence="9" id="KW-1185">Reference proteome</keyword>
<dbReference type="GO" id="GO:0000166">
    <property type="term" value="F:nucleotide binding"/>
    <property type="evidence" value="ECO:0007669"/>
    <property type="project" value="UniProtKB-KW"/>
</dbReference>
<evidence type="ECO:0000256" key="2">
    <source>
        <dbReference type="ARBA" id="ARBA00022723"/>
    </source>
</evidence>
<keyword evidence="2" id="KW-0479">Metal-binding</keyword>
<evidence type="ECO:0000256" key="3">
    <source>
        <dbReference type="ARBA" id="ARBA00022741"/>
    </source>
</evidence>
<keyword evidence="4" id="KW-0378">Hydrolase</keyword>
<dbReference type="PANTHER" id="PTHR35795">
    <property type="entry name" value="SLR1885 PROTEIN"/>
    <property type="match status" value="1"/>
</dbReference>
<dbReference type="AlphaFoldDB" id="A0A7R7ICG4"/>
<dbReference type="Gene3D" id="1.10.3210.10">
    <property type="entry name" value="Hypothetical protein af1432"/>
    <property type="match status" value="1"/>
</dbReference>
<evidence type="ECO:0000313" key="8">
    <source>
        <dbReference type="EMBL" id="BCN30708.1"/>
    </source>
</evidence>
<dbReference type="Pfam" id="PF01966">
    <property type="entry name" value="HD"/>
    <property type="match status" value="1"/>
</dbReference>
<dbReference type="PROSITE" id="PS51831">
    <property type="entry name" value="HD"/>
    <property type="match status" value="1"/>
</dbReference>
<evidence type="ECO:0000256" key="1">
    <source>
        <dbReference type="ARBA" id="ARBA00012506"/>
    </source>
</evidence>
<name>A0A7R7ICG4_9FIRM</name>
<feature type="domain" description="HD" evidence="7">
    <location>
        <begin position="25"/>
        <end position="140"/>
    </location>
</feature>
<dbReference type="SMART" id="SM00471">
    <property type="entry name" value="HDc"/>
    <property type="match status" value="1"/>
</dbReference>
<keyword evidence="5" id="KW-0408">Iron</keyword>